<evidence type="ECO:0000256" key="1">
    <source>
        <dbReference type="SAM" id="Phobius"/>
    </source>
</evidence>
<dbReference type="PANTHER" id="PTHR34978">
    <property type="entry name" value="POSSIBLE SENSOR-TRANSDUCER PROTEIN BLAR"/>
    <property type="match status" value="1"/>
</dbReference>
<dbReference type="OrthoDB" id="9804799at2"/>
<proteinExistence type="predicted"/>
<feature type="domain" description="Peptidase M56" evidence="2">
    <location>
        <begin position="9"/>
        <end position="280"/>
    </location>
</feature>
<dbReference type="InterPro" id="IPR008756">
    <property type="entry name" value="Peptidase_M56"/>
</dbReference>
<dbReference type="Proteomes" id="UP000007177">
    <property type="component" value="Chromosome"/>
</dbReference>
<gene>
    <name evidence="3" type="primary">blaR</name>
    <name evidence="3" type="ordered locus">Awo_c14440</name>
</gene>
<name>H6LFT9_ACEWD</name>
<evidence type="ECO:0000313" key="4">
    <source>
        <dbReference type="Proteomes" id="UP000007177"/>
    </source>
</evidence>
<organism evidence="3 4">
    <name type="scientific">Acetobacterium woodii (strain ATCC 29683 / DSM 1030 / JCM 2381 / KCTC 1655 / WB1)</name>
    <dbReference type="NCBI Taxonomy" id="931626"/>
    <lineage>
        <taxon>Bacteria</taxon>
        <taxon>Bacillati</taxon>
        <taxon>Bacillota</taxon>
        <taxon>Clostridia</taxon>
        <taxon>Eubacteriales</taxon>
        <taxon>Eubacteriaceae</taxon>
        <taxon>Acetobacterium</taxon>
    </lineage>
</organism>
<reference evidence="3 4" key="2">
    <citation type="journal article" date="2012" name="PLoS ONE">
        <title>An ancient pathway combining carbon dioxide fixation with the generation and utilization of a sodium ion gradient for ATP synthesis.</title>
        <authorList>
            <person name="Poehlein A."/>
            <person name="Schmidt S."/>
            <person name="Kaster A.K."/>
            <person name="Goenrich M."/>
            <person name="Vollmers J."/>
            <person name="Thurmer A."/>
            <person name="Bertsch J."/>
            <person name="Schuchmann K."/>
            <person name="Voigt B."/>
            <person name="Hecker M."/>
            <person name="Daniel R."/>
            <person name="Thauer R.K."/>
            <person name="Gottschalk G."/>
            <person name="Muller V."/>
        </authorList>
    </citation>
    <scope>NUCLEOTIDE SEQUENCE [LARGE SCALE GENOMIC DNA]</scope>
    <source>
        <strain evidence="4">ATCC 29683 / DSM 1030 / JCM 2381 / KCTC 1655 / WB1</strain>
    </source>
</reference>
<dbReference type="InterPro" id="IPR052173">
    <property type="entry name" value="Beta-lactam_resp_regulator"/>
</dbReference>
<feature type="transmembrane region" description="Helical" evidence="1">
    <location>
        <begin position="107"/>
        <end position="132"/>
    </location>
</feature>
<protein>
    <submittedName>
        <fullName evidence="3">Peptidase M56</fullName>
    </submittedName>
</protein>
<dbReference type="AlphaFoldDB" id="H6LFT9"/>
<sequence length="558" mass="63087">MLEKIFIEILNLSYIGSIVILAVLLARLLLKKVPKRYTYLLWSVVLLRLVILFSFNSVLSLLPINPKPIPANFSSTTTPQIVTGVAAVDIPLNNALPTPDVIADVNFLQTLIFIGFFLWLIGMSALLIYGIISYFRLKYHLKGITLEKDNLFISHQIVTPFVLGLIKPKIYLPINLDATEKKYILLHEQTHIRRFDHVTRFASYLVLCIHWFNPLVWVSFYLSGKDMEMACDEAVINQLGYEIKKDYSQSLLNLATSKQNLRMSPLAFSEGDTKERIRNILNFKKPKFYVIAAAVIILAVLMVGLITNPLDHRVWLTENEIIKTFAAHDLSMTKDTSKKPSDYAINSIEPGIFKLKKYDGTLYIYIFDTLDERQNGSNHWEFDESSRVKFTGSITTYNSKNASIFLEAPFGNGAILDSNVFIKFVKLESLISDTVFMYLNDGKTIVYHGESEHWRGTYTLKYYNNPIEDNNGTLHMDNYGWTSFQSAYLGDDPENVKNISYKYDRAGSGGEGTGAIINDKGIVNLGGSGGNGAISNPPHDVTLTMMWNGQEESFVLQP</sequence>
<feature type="transmembrane region" description="Helical" evidence="1">
    <location>
        <begin position="12"/>
        <end position="30"/>
    </location>
</feature>
<feature type="transmembrane region" description="Helical" evidence="1">
    <location>
        <begin position="201"/>
        <end position="222"/>
    </location>
</feature>
<dbReference type="PANTHER" id="PTHR34978:SF3">
    <property type="entry name" value="SLR0241 PROTEIN"/>
    <property type="match status" value="1"/>
</dbReference>
<dbReference type="STRING" id="931626.Awo_c14440"/>
<reference evidence="4" key="1">
    <citation type="submission" date="2011-07" db="EMBL/GenBank/DDBJ databases">
        <title>Complete genome sequence of Acetobacterium woodii.</title>
        <authorList>
            <person name="Poehlein A."/>
            <person name="Schmidt S."/>
            <person name="Kaster A.-K."/>
            <person name="Goenrich M."/>
            <person name="Vollmers J."/>
            <person name="Thuermer A."/>
            <person name="Gottschalk G."/>
            <person name="Thauer R.K."/>
            <person name="Daniel R."/>
            <person name="Mueller V."/>
        </authorList>
    </citation>
    <scope>NUCLEOTIDE SEQUENCE [LARGE SCALE GENOMIC DNA]</scope>
    <source>
        <strain evidence="4">ATCC 29683 / DSM 1030 / JCM 2381 / KCTC 1655 / WB1</strain>
    </source>
</reference>
<keyword evidence="1" id="KW-0472">Membrane</keyword>
<feature type="transmembrane region" description="Helical" evidence="1">
    <location>
        <begin position="37"/>
        <end position="59"/>
    </location>
</feature>
<keyword evidence="4" id="KW-1185">Reference proteome</keyword>
<dbReference type="CDD" id="cd07341">
    <property type="entry name" value="M56_BlaR1_MecR1_like"/>
    <property type="match status" value="1"/>
</dbReference>
<dbReference type="eggNOG" id="COG4219">
    <property type="taxonomic scope" value="Bacteria"/>
</dbReference>
<evidence type="ECO:0000313" key="3">
    <source>
        <dbReference type="EMBL" id="AFA48227.1"/>
    </source>
</evidence>
<keyword evidence="1" id="KW-0812">Transmembrane</keyword>
<keyword evidence="1" id="KW-1133">Transmembrane helix</keyword>
<dbReference type="Pfam" id="PF05569">
    <property type="entry name" value="Peptidase_M56"/>
    <property type="match status" value="1"/>
</dbReference>
<evidence type="ECO:0000259" key="2">
    <source>
        <dbReference type="Pfam" id="PF05569"/>
    </source>
</evidence>
<dbReference type="KEGG" id="awo:Awo_c14440"/>
<feature type="transmembrane region" description="Helical" evidence="1">
    <location>
        <begin position="288"/>
        <end position="306"/>
    </location>
</feature>
<accession>H6LFT9</accession>
<dbReference type="RefSeq" id="WP_014355830.1">
    <property type="nucleotide sequence ID" value="NC_016894.1"/>
</dbReference>
<dbReference type="EMBL" id="CP002987">
    <property type="protein sequence ID" value="AFA48227.1"/>
    <property type="molecule type" value="Genomic_DNA"/>
</dbReference>
<dbReference type="HOGENOM" id="CLU_013716_0_0_9"/>